<evidence type="ECO:0000313" key="2">
    <source>
        <dbReference type="EMBL" id="KAJ8952975.1"/>
    </source>
</evidence>
<evidence type="ECO:0000256" key="1">
    <source>
        <dbReference type="SAM" id="MobiDB-lite"/>
    </source>
</evidence>
<evidence type="ECO:0000313" key="3">
    <source>
        <dbReference type="Proteomes" id="UP001162164"/>
    </source>
</evidence>
<feature type="compositionally biased region" description="Basic and acidic residues" evidence="1">
    <location>
        <begin position="66"/>
        <end position="78"/>
    </location>
</feature>
<comment type="caution">
    <text evidence="2">The sequence shown here is derived from an EMBL/GenBank/DDBJ whole genome shotgun (WGS) entry which is preliminary data.</text>
</comment>
<accession>A0ABQ9IQJ4</accession>
<gene>
    <name evidence="2" type="ORF">NQ317_012140</name>
</gene>
<dbReference type="Proteomes" id="UP001162164">
    <property type="component" value="Unassembled WGS sequence"/>
</dbReference>
<organism evidence="2 3">
    <name type="scientific">Molorchus minor</name>
    <dbReference type="NCBI Taxonomy" id="1323400"/>
    <lineage>
        <taxon>Eukaryota</taxon>
        <taxon>Metazoa</taxon>
        <taxon>Ecdysozoa</taxon>
        <taxon>Arthropoda</taxon>
        <taxon>Hexapoda</taxon>
        <taxon>Insecta</taxon>
        <taxon>Pterygota</taxon>
        <taxon>Neoptera</taxon>
        <taxon>Endopterygota</taxon>
        <taxon>Coleoptera</taxon>
        <taxon>Polyphaga</taxon>
        <taxon>Cucujiformia</taxon>
        <taxon>Chrysomeloidea</taxon>
        <taxon>Cerambycidae</taxon>
        <taxon>Lamiinae</taxon>
        <taxon>Monochamini</taxon>
        <taxon>Molorchus</taxon>
    </lineage>
</organism>
<feature type="region of interest" description="Disordered" evidence="1">
    <location>
        <begin position="59"/>
        <end position="78"/>
    </location>
</feature>
<protein>
    <submittedName>
        <fullName evidence="2">Uncharacterized protein</fullName>
    </submittedName>
</protein>
<dbReference type="EMBL" id="JAPWTJ010003697">
    <property type="protein sequence ID" value="KAJ8952975.1"/>
    <property type="molecule type" value="Genomic_DNA"/>
</dbReference>
<reference evidence="2" key="1">
    <citation type="journal article" date="2023" name="Insect Mol. Biol.">
        <title>Genome sequencing provides insights into the evolution of gene families encoding plant cell wall-degrading enzymes in longhorned beetles.</title>
        <authorList>
            <person name="Shin N.R."/>
            <person name="Okamura Y."/>
            <person name="Kirsch R."/>
            <person name="Pauchet Y."/>
        </authorList>
    </citation>
    <scope>NUCLEOTIDE SEQUENCE</scope>
    <source>
        <strain evidence="2">MMC_N1</strain>
    </source>
</reference>
<feature type="region of interest" description="Disordered" evidence="1">
    <location>
        <begin position="1"/>
        <end position="24"/>
    </location>
</feature>
<sequence>MMRMRSLVVPSARTNCEKSASGENAEFEGAFEKLMNKQKEKEKPKIQVLPWKGPPFWWKGEVPGEEESRSSNDRGHEWDGTCDHEFFTRWQEEPNLAACVQR</sequence>
<name>A0ABQ9IQJ4_9CUCU</name>
<proteinExistence type="predicted"/>
<keyword evidence="3" id="KW-1185">Reference proteome</keyword>
<feature type="compositionally biased region" description="Polar residues" evidence="1">
    <location>
        <begin position="12"/>
        <end position="22"/>
    </location>
</feature>